<sequence>MEFAVYVLFRSDPRNAIGTGCVPIRPLLSARSVGDISDPSKSAATVGNGIPECVPRFGSSDIGSKNYASAR</sequence>
<name>A0A3N6LV60_NATCH</name>
<proteinExistence type="predicted"/>
<dbReference type="EMBL" id="REGA01000010">
    <property type="protein sequence ID" value="RQG94233.1"/>
    <property type="molecule type" value="Genomic_DNA"/>
</dbReference>
<evidence type="ECO:0000313" key="2">
    <source>
        <dbReference type="Proteomes" id="UP000282323"/>
    </source>
</evidence>
<dbReference type="AlphaFoldDB" id="A0A3N6LV60"/>
<accession>A0A3N6LV60</accession>
<comment type="caution">
    <text evidence="1">The sequence shown here is derived from an EMBL/GenBank/DDBJ whole genome shotgun (WGS) entry which is preliminary data.</text>
</comment>
<gene>
    <name evidence="1" type="ORF">EA473_12745</name>
</gene>
<evidence type="ECO:0000313" key="1">
    <source>
        <dbReference type="EMBL" id="RQG94233.1"/>
    </source>
</evidence>
<keyword evidence="2" id="KW-1185">Reference proteome</keyword>
<protein>
    <submittedName>
        <fullName evidence="1">Uncharacterized protein</fullName>
    </submittedName>
</protein>
<dbReference type="Proteomes" id="UP000282323">
    <property type="component" value="Unassembled WGS sequence"/>
</dbReference>
<organism evidence="1 2">
    <name type="scientific">Natrarchaeobius chitinivorans</name>
    <dbReference type="NCBI Taxonomy" id="1679083"/>
    <lineage>
        <taxon>Archaea</taxon>
        <taxon>Methanobacteriati</taxon>
        <taxon>Methanobacteriota</taxon>
        <taxon>Stenosarchaea group</taxon>
        <taxon>Halobacteria</taxon>
        <taxon>Halobacteriales</taxon>
        <taxon>Natrialbaceae</taxon>
        <taxon>Natrarchaeobius</taxon>
    </lineage>
</organism>
<reference evidence="1 2" key="1">
    <citation type="submission" date="2018-10" db="EMBL/GenBank/DDBJ databases">
        <title>Natrarchaeobius chitinivorans gen. nov., sp. nov., and Natrarchaeobius haloalkaliphilus sp. nov., alkaliphilic, chitin-utilizing haloarchaea from hypersaline alkaline lakes.</title>
        <authorList>
            <person name="Sorokin D.Y."/>
            <person name="Elcheninov A.G."/>
            <person name="Kostrikina N.A."/>
            <person name="Bale N.J."/>
            <person name="Sinninghe Damste J.S."/>
            <person name="Khijniak T.V."/>
            <person name="Kublanov I.V."/>
            <person name="Toshchakov S.V."/>
        </authorList>
    </citation>
    <scope>NUCLEOTIDE SEQUENCE [LARGE SCALE GENOMIC DNA]</scope>
    <source>
        <strain evidence="1 2">AArcht4T</strain>
    </source>
</reference>